<proteinExistence type="predicted"/>
<protein>
    <submittedName>
        <fullName evidence="1">Uncharacterized protein</fullName>
    </submittedName>
</protein>
<name>A0A381XZZ2_9ZZZZ</name>
<accession>A0A381XZZ2</accession>
<sequence>MYFGHDEKFDMVLFDIDTAGSLGALTWEFSNGTNWTEFAPSYDRISLDGEPYGFDKDGAEIFLDNLVSDWATLTVNSVNIYWIRVRSAASVTTSPTIKSIEVRPRAAYCTTKDVFDFMQLGFVLSSYNSSTGVTTAGTDFTASTVPSKNVVEQYIQAAQSNIDYRTRKTWKPNIVLGEEHNFNIFGFKPDRKGVSKIISLEVWDGASYETKVSGRNKDYFFVPDTGMIHYSRFFFLPARFASMHSPSARFGGGEFITPIRINYIYGRHINEDSREGPMVTEIAKKLTAVEILRNSDFGEAVVGGTDRVGMAQRIDQYQQETDASLEMLRAFEVF</sequence>
<dbReference type="EMBL" id="UINC01016957">
    <property type="protein sequence ID" value="SVA70200.1"/>
    <property type="molecule type" value="Genomic_DNA"/>
</dbReference>
<evidence type="ECO:0000313" key="1">
    <source>
        <dbReference type="EMBL" id="SVA70200.1"/>
    </source>
</evidence>
<organism evidence="1">
    <name type="scientific">marine metagenome</name>
    <dbReference type="NCBI Taxonomy" id="408172"/>
    <lineage>
        <taxon>unclassified sequences</taxon>
        <taxon>metagenomes</taxon>
        <taxon>ecological metagenomes</taxon>
    </lineage>
</organism>
<reference evidence="1" key="1">
    <citation type="submission" date="2018-05" db="EMBL/GenBank/DDBJ databases">
        <authorList>
            <person name="Lanie J.A."/>
            <person name="Ng W.-L."/>
            <person name="Kazmierczak K.M."/>
            <person name="Andrzejewski T.M."/>
            <person name="Davidsen T.M."/>
            <person name="Wayne K.J."/>
            <person name="Tettelin H."/>
            <person name="Glass J.I."/>
            <person name="Rusch D."/>
            <person name="Podicherti R."/>
            <person name="Tsui H.-C.T."/>
            <person name="Winkler M.E."/>
        </authorList>
    </citation>
    <scope>NUCLEOTIDE SEQUENCE</scope>
</reference>
<gene>
    <name evidence="1" type="ORF">METZ01_LOCUS123054</name>
</gene>
<dbReference type="AlphaFoldDB" id="A0A381XZZ2"/>